<proteinExistence type="predicted"/>
<gene>
    <name evidence="1" type="ORF">TRAPUB_12774</name>
</gene>
<keyword evidence="2" id="KW-1185">Reference proteome</keyword>
<sequence>MPVLHGPVKKLSASARRASTKAAATRALALCTSISALPKKEWGVVFKTTWHCPHCNERLRMRVVRVRLSPHRGRSYVKCHPKDYDGTPLHEEYIAYCNNEYKHPAKRIKPVPPPPAAPVYTYIRGSFCVDPAHKGCDLCYVSSSGEEVD</sequence>
<dbReference type="EMBL" id="MNAD01000747">
    <property type="protein sequence ID" value="OJT10708.1"/>
    <property type="molecule type" value="Genomic_DNA"/>
</dbReference>
<organism evidence="1 2">
    <name type="scientific">Trametes pubescens</name>
    <name type="common">White-rot fungus</name>
    <dbReference type="NCBI Taxonomy" id="154538"/>
    <lineage>
        <taxon>Eukaryota</taxon>
        <taxon>Fungi</taxon>
        <taxon>Dikarya</taxon>
        <taxon>Basidiomycota</taxon>
        <taxon>Agaricomycotina</taxon>
        <taxon>Agaricomycetes</taxon>
        <taxon>Polyporales</taxon>
        <taxon>Polyporaceae</taxon>
        <taxon>Trametes</taxon>
    </lineage>
</organism>
<protein>
    <submittedName>
        <fullName evidence="1">Uncharacterized protein</fullName>
    </submittedName>
</protein>
<reference evidence="1 2" key="1">
    <citation type="submission" date="2016-10" db="EMBL/GenBank/DDBJ databases">
        <title>Genome sequence of the basidiomycete white-rot fungus Trametes pubescens.</title>
        <authorList>
            <person name="Makela M.R."/>
            <person name="Granchi Z."/>
            <person name="Peng M."/>
            <person name="De Vries R.P."/>
            <person name="Grigoriev I."/>
            <person name="Riley R."/>
            <person name="Hilden K."/>
        </authorList>
    </citation>
    <scope>NUCLEOTIDE SEQUENCE [LARGE SCALE GENOMIC DNA]</scope>
    <source>
        <strain evidence="1 2">FBCC735</strain>
    </source>
</reference>
<dbReference type="AlphaFoldDB" id="A0A1M2VT21"/>
<evidence type="ECO:0000313" key="1">
    <source>
        <dbReference type="EMBL" id="OJT10708.1"/>
    </source>
</evidence>
<comment type="caution">
    <text evidence="1">The sequence shown here is derived from an EMBL/GenBank/DDBJ whole genome shotgun (WGS) entry which is preliminary data.</text>
</comment>
<name>A0A1M2VT21_TRAPU</name>
<dbReference type="Proteomes" id="UP000184267">
    <property type="component" value="Unassembled WGS sequence"/>
</dbReference>
<accession>A0A1M2VT21</accession>
<evidence type="ECO:0000313" key="2">
    <source>
        <dbReference type="Proteomes" id="UP000184267"/>
    </source>
</evidence>